<organism evidence="3 4">
    <name type="scientific">Thalassiosira oceanica</name>
    <name type="common">Marine diatom</name>
    <dbReference type="NCBI Taxonomy" id="159749"/>
    <lineage>
        <taxon>Eukaryota</taxon>
        <taxon>Sar</taxon>
        <taxon>Stramenopiles</taxon>
        <taxon>Ochrophyta</taxon>
        <taxon>Bacillariophyta</taxon>
        <taxon>Coscinodiscophyceae</taxon>
        <taxon>Thalassiosirophycidae</taxon>
        <taxon>Thalassiosirales</taxon>
        <taxon>Thalassiosiraceae</taxon>
        <taxon>Thalassiosira</taxon>
    </lineage>
</organism>
<feature type="compositionally biased region" description="Low complexity" evidence="1">
    <location>
        <begin position="60"/>
        <end position="74"/>
    </location>
</feature>
<evidence type="ECO:0000256" key="2">
    <source>
        <dbReference type="SAM" id="SignalP"/>
    </source>
</evidence>
<evidence type="ECO:0008006" key="5">
    <source>
        <dbReference type="Google" id="ProtNLM"/>
    </source>
</evidence>
<comment type="caution">
    <text evidence="3">The sequence shown here is derived from an EMBL/GenBank/DDBJ whole genome shotgun (WGS) entry which is preliminary data.</text>
</comment>
<feature type="signal peptide" evidence="2">
    <location>
        <begin position="1"/>
        <end position="19"/>
    </location>
</feature>
<sequence>MKISFLAFAAASSLGHASASSIRGGNQTTTHDSIVAEVQAVIKGGPVDTASRHERDLESGTRPPTKPPTGSTRPPTRPPSPSPTTRPTAPPTSRGDFLQIGDWKLARTCENCDRSTFSISSQAHGYTSQIFRDDGTYHAGPRTDFNGFDLSGGDGLTYSTQPIVFGDKAVQIRDWRIRQVHPKLLSVTNENGNVSRIYRSDGTVHGNVKEWSGYINEDLGEPTCAYLTSLFLQLGDWRFGEMGGHLSVTHKDGLTAMIYRHDGTIHSGPRTDYNAWTLVDDDVLAGTKEGCNEDYVQIGDWRLARTCETCDRSTFSISSQAHGYTSQIFRDDGTYHAGPRTDFNGFDLSGEVGLTRASIVFGDKAVQIRDWRIRQVDSTHLSVTNENGNVSRIYRSDGTVHGNSKGFGGYVIEDLGEPTCAYLTSSFLQLGDWRFGEMGGHLVVTHKDGKTVFVSLKNLNHAGTMEYCALMGQHAISVATNLNTGIAKLLQPVVLSHAGMMDQYVLKELLAMHAVMGPAIGIAKVLLHVVLSHAGPGERIAGTAAAAVTAAHSPIATESLIGGIPSI</sequence>
<feature type="compositionally biased region" description="Basic and acidic residues" evidence="1">
    <location>
        <begin position="50"/>
        <end position="59"/>
    </location>
</feature>
<feature type="region of interest" description="Disordered" evidence="1">
    <location>
        <begin position="43"/>
        <end position="97"/>
    </location>
</feature>
<evidence type="ECO:0000313" key="3">
    <source>
        <dbReference type="EMBL" id="EJK57413.1"/>
    </source>
</evidence>
<feature type="chain" id="PRO_5003840578" description="Fascin domain-containing protein" evidence="2">
    <location>
        <begin position="20"/>
        <end position="567"/>
    </location>
</feature>
<keyword evidence="2" id="KW-0732">Signal</keyword>
<feature type="compositionally biased region" description="Pro residues" evidence="1">
    <location>
        <begin position="75"/>
        <end position="90"/>
    </location>
</feature>
<dbReference type="AlphaFoldDB" id="K0RU82"/>
<evidence type="ECO:0000256" key="1">
    <source>
        <dbReference type="SAM" id="MobiDB-lite"/>
    </source>
</evidence>
<dbReference type="EMBL" id="AGNL01028309">
    <property type="protein sequence ID" value="EJK57413.1"/>
    <property type="molecule type" value="Genomic_DNA"/>
</dbReference>
<protein>
    <recommendedName>
        <fullName evidence="5">Fascin domain-containing protein</fullName>
    </recommendedName>
</protein>
<accession>K0RU82</accession>
<name>K0RU82_THAOC</name>
<proteinExistence type="predicted"/>
<reference evidence="3 4" key="1">
    <citation type="journal article" date="2012" name="Genome Biol.">
        <title>Genome and low-iron response of an oceanic diatom adapted to chronic iron limitation.</title>
        <authorList>
            <person name="Lommer M."/>
            <person name="Specht M."/>
            <person name="Roy A.S."/>
            <person name="Kraemer L."/>
            <person name="Andreson R."/>
            <person name="Gutowska M.A."/>
            <person name="Wolf J."/>
            <person name="Bergner S.V."/>
            <person name="Schilhabel M.B."/>
            <person name="Klostermeier U.C."/>
            <person name="Beiko R.G."/>
            <person name="Rosenstiel P."/>
            <person name="Hippler M."/>
            <person name="Laroche J."/>
        </authorList>
    </citation>
    <scope>NUCLEOTIDE SEQUENCE [LARGE SCALE GENOMIC DNA]</scope>
    <source>
        <strain evidence="3 4">CCMP1005</strain>
    </source>
</reference>
<keyword evidence="4" id="KW-1185">Reference proteome</keyword>
<dbReference type="OrthoDB" id="418451at2759"/>
<dbReference type="Proteomes" id="UP000266841">
    <property type="component" value="Unassembled WGS sequence"/>
</dbReference>
<gene>
    <name evidence="3" type="ORF">THAOC_22545</name>
</gene>
<evidence type="ECO:0000313" key="4">
    <source>
        <dbReference type="Proteomes" id="UP000266841"/>
    </source>
</evidence>